<dbReference type="InterPro" id="IPR010208">
    <property type="entry name" value="Ion_transpt_RnfC/RsxC"/>
</dbReference>
<feature type="binding site" evidence="8">
    <location>
        <position position="378"/>
    </location>
    <ligand>
        <name>[4Fe-4S] cluster</name>
        <dbReference type="ChEBI" id="CHEBI:49883"/>
        <label>2</label>
    </ligand>
</feature>
<comment type="subcellular location">
    <subcellularLocation>
        <location evidence="8">Cell inner membrane</location>
        <topology evidence="8">Peripheral membrane protein</topology>
    </subcellularLocation>
</comment>
<dbReference type="HAMAP" id="MF_00461">
    <property type="entry name" value="RsxC_RnfC"/>
    <property type="match status" value="1"/>
</dbReference>
<dbReference type="OrthoDB" id="9767754at2"/>
<dbReference type="PANTHER" id="PTHR43034:SF2">
    <property type="entry name" value="ION-TRANSLOCATING OXIDOREDUCTASE COMPLEX SUBUNIT C"/>
    <property type="match status" value="1"/>
</dbReference>
<proteinExistence type="inferred from homology"/>
<protein>
    <recommendedName>
        <fullName evidence="8">Ion-translocating oxidoreductase complex subunit C</fullName>
        <ecNumber evidence="8">7.-.-.-</ecNumber>
    </recommendedName>
    <alternativeName>
        <fullName evidence="8">Rnf electron transport complex subunit C</fullName>
    </alternativeName>
</protein>
<dbReference type="Gene3D" id="3.40.50.11540">
    <property type="entry name" value="NADH-ubiquinone oxidoreductase 51kDa subunit"/>
    <property type="match status" value="1"/>
</dbReference>
<accession>A0A248LJ69</accession>
<organism evidence="10 12">
    <name type="scientific">Laribacter hongkongensis</name>
    <dbReference type="NCBI Taxonomy" id="168471"/>
    <lineage>
        <taxon>Bacteria</taxon>
        <taxon>Pseudomonadati</taxon>
        <taxon>Pseudomonadota</taxon>
        <taxon>Betaproteobacteria</taxon>
        <taxon>Neisseriales</taxon>
        <taxon>Aquaspirillaceae</taxon>
        <taxon>Laribacter</taxon>
    </lineage>
</organism>
<feature type="binding site" evidence="8">
    <location>
        <position position="410"/>
    </location>
    <ligand>
        <name>[4Fe-4S] cluster</name>
        <dbReference type="ChEBI" id="CHEBI:49883"/>
        <label>2</label>
    </ligand>
</feature>
<dbReference type="Pfam" id="PF13375">
    <property type="entry name" value="RnfC_N"/>
    <property type="match status" value="1"/>
</dbReference>
<keyword evidence="5 8" id="KW-0249">Electron transport</keyword>
<evidence type="ECO:0000256" key="4">
    <source>
        <dbReference type="ARBA" id="ARBA00022737"/>
    </source>
</evidence>
<dbReference type="GO" id="GO:0046872">
    <property type="term" value="F:metal ion binding"/>
    <property type="evidence" value="ECO:0007669"/>
    <property type="project" value="UniProtKB-KW"/>
</dbReference>
<keyword evidence="3 8" id="KW-0479">Metal-binding</keyword>
<keyword evidence="1 8" id="KW-0813">Transport</keyword>
<dbReference type="AlphaFoldDB" id="A0A248LJ69"/>
<comment type="function">
    <text evidence="8">Part of a membrane-bound complex that couples electron transfer with translocation of ions across the membrane.</text>
</comment>
<dbReference type="GO" id="GO:0051539">
    <property type="term" value="F:4 iron, 4 sulfur cluster binding"/>
    <property type="evidence" value="ECO:0007669"/>
    <property type="project" value="UniProtKB-KW"/>
</dbReference>
<reference evidence="11 13" key="4">
    <citation type="submission" date="2021-10" db="EMBL/GenBank/DDBJ databases">
        <title>Whole-genome sequencing analysis of Laribacter hongkongensis: virulence gene profiles, carbohydrate-active enzyme prediction, and antimicrobial resistance characterization.</title>
        <authorList>
            <person name="Yuan P."/>
            <person name="Zhan Y."/>
            <person name="Chen D."/>
        </authorList>
    </citation>
    <scope>NUCLEOTIDE SEQUENCE [LARGE SCALE GENOMIC DNA]</scope>
    <source>
        <strain evidence="11 13">W67</strain>
    </source>
</reference>
<dbReference type="PANTHER" id="PTHR43034">
    <property type="entry name" value="ION-TRANSLOCATING OXIDOREDUCTASE COMPLEX SUBUNIT C"/>
    <property type="match status" value="1"/>
</dbReference>
<reference evidence="10" key="1">
    <citation type="journal article" date="2017" name="J. Antimicrob. Chemother.">
        <title>Emergence and genomic analysis of MDR Laribacter hongkongensis strain HLGZ1 from Guangzhou, China.</title>
        <authorList>
            <person name="Wu H.K."/>
            <person name="Chen J.H."/>
            <person name="Yang L."/>
            <person name="Li A.R."/>
            <person name="Su D.H."/>
            <person name="Lin Y.P."/>
            <person name="Chen D.Q."/>
        </authorList>
    </citation>
    <scope>NUCLEOTIDE SEQUENCE</scope>
    <source>
        <strain evidence="10">HLGZ1</strain>
    </source>
</reference>
<dbReference type="GeneID" id="75109794"/>
<feature type="binding site" evidence="8">
    <location>
        <position position="374"/>
    </location>
    <ligand>
        <name>[4Fe-4S] cluster</name>
        <dbReference type="ChEBI" id="CHEBI:49883"/>
        <label>1</label>
    </ligand>
</feature>
<comment type="cofactor">
    <cofactor evidence="8">
        <name>[4Fe-4S] cluster</name>
        <dbReference type="ChEBI" id="CHEBI:49883"/>
    </cofactor>
    <text evidence="8">Binds 2 [4Fe-4S] clusters per subunit.</text>
</comment>
<keyword evidence="8" id="KW-1278">Translocase</keyword>
<reference evidence="10" key="3">
    <citation type="submission" date="2017-06" db="EMBL/GenBank/DDBJ databases">
        <authorList>
            <person name="Kim H.J."/>
            <person name="Triplett B.A."/>
        </authorList>
    </citation>
    <scope>NUCLEOTIDE SEQUENCE</scope>
    <source>
        <strain evidence="10">HLGZ1</strain>
    </source>
</reference>
<evidence type="ECO:0000256" key="6">
    <source>
        <dbReference type="ARBA" id="ARBA00023004"/>
    </source>
</evidence>
<evidence type="ECO:0000259" key="9">
    <source>
        <dbReference type="PROSITE" id="PS51379"/>
    </source>
</evidence>
<dbReference type="SUPFAM" id="SSF46548">
    <property type="entry name" value="alpha-helical ferredoxin"/>
    <property type="match status" value="1"/>
</dbReference>
<feature type="domain" description="4Fe-4S ferredoxin-type" evidence="9">
    <location>
        <begin position="359"/>
        <end position="389"/>
    </location>
</feature>
<keyword evidence="6 8" id="KW-0408">Iron</keyword>
<feature type="binding site" evidence="8">
    <location>
        <position position="368"/>
    </location>
    <ligand>
        <name>[4Fe-4S] cluster</name>
        <dbReference type="ChEBI" id="CHEBI:49883"/>
        <label>1</label>
    </ligand>
</feature>
<keyword evidence="4 8" id="KW-0677">Repeat</keyword>
<feature type="domain" description="4Fe-4S ferredoxin-type" evidence="9">
    <location>
        <begin position="398"/>
        <end position="427"/>
    </location>
</feature>
<evidence type="ECO:0000313" key="12">
    <source>
        <dbReference type="Proteomes" id="UP000197424"/>
    </source>
</evidence>
<dbReference type="InterPro" id="IPR017900">
    <property type="entry name" value="4Fe4S_Fe_S_CS"/>
</dbReference>
<evidence type="ECO:0000256" key="8">
    <source>
        <dbReference type="HAMAP-Rule" id="MF_00461"/>
    </source>
</evidence>
<evidence type="ECO:0000256" key="3">
    <source>
        <dbReference type="ARBA" id="ARBA00022723"/>
    </source>
</evidence>
<dbReference type="PROSITE" id="PS51379">
    <property type="entry name" value="4FE4S_FER_2"/>
    <property type="match status" value="2"/>
</dbReference>
<evidence type="ECO:0000313" key="13">
    <source>
        <dbReference type="Proteomes" id="UP001200247"/>
    </source>
</evidence>
<sequence length="440" mass="46597">MKLLDAVFAPMHDDHGKARTAGQPIRRLPFPARVTVPLAQHIGKPARAIVRTGQRVERGELVAEADGFVSIPHHAPVSGTVESIGLISTLSGASTTGIVIRTDPASMQCRQPLPPAGDPLDWSPVELASAVQATGLVGLGGAAFPTHVKMSPPKEAVLDTLVVNGCECEPFLTADHRVMIERTAGLMAGIRYAMHAVGVSRALIGVEDDKPEAIAAIKALLPADRSIGCRVLPTRYPQGAEKMLIHSLLQREVPSGKLPADVGVVVNNVGTLAMLGELLPQRAGLIERVVTVSGPGVRQAGNYLIPLGTRIGDVLRHAGMESGEMEVILGGPMMGMSAPSLDIPVTKGMSGILVFPVGSLPERHRQPCIRCGQCIDACPMGLNPSLLGRLAGKQEYYLTARHGVLDCIECGACTLSCPSGIPLVQYHRMSKSILRQRRHS</sequence>
<dbReference type="Gene3D" id="3.30.70.20">
    <property type="match status" value="1"/>
</dbReference>
<dbReference type="Proteomes" id="UP001200247">
    <property type="component" value="Unassembled WGS sequence"/>
</dbReference>
<dbReference type="InterPro" id="IPR026902">
    <property type="entry name" value="RnfC_N"/>
</dbReference>
<reference evidence="12" key="2">
    <citation type="submission" date="2017-06" db="EMBL/GenBank/DDBJ databases">
        <title>Whole genome sequence of Laribacter hongkongensis LHGZ1.</title>
        <authorList>
            <person name="Chen D."/>
            <person name="Wu H."/>
            <person name="Chen J."/>
        </authorList>
    </citation>
    <scope>NUCLEOTIDE SEQUENCE [LARGE SCALE GENOMIC DNA]</scope>
    <source>
        <strain evidence="12">LHGZ1</strain>
    </source>
</reference>
<dbReference type="EMBL" id="JAJAXM010000001">
    <property type="protein sequence ID" value="MCG9024417.1"/>
    <property type="molecule type" value="Genomic_DNA"/>
</dbReference>
<dbReference type="Pfam" id="PF10531">
    <property type="entry name" value="SLBB"/>
    <property type="match status" value="1"/>
</dbReference>
<keyword evidence="8" id="KW-0997">Cell inner membrane</keyword>
<dbReference type="InterPro" id="IPR019554">
    <property type="entry name" value="Soluble_ligand-bd"/>
</dbReference>
<dbReference type="Pfam" id="PF01512">
    <property type="entry name" value="Complex1_51K"/>
    <property type="match status" value="1"/>
</dbReference>
<dbReference type="GO" id="GO:0022900">
    <property type="term" value="P:electron transport chain"/>
    <property type="evidence" value="ECO:0007669"/>
    <property type="project" value="UniProtKB-UniRule"/>
</dbReference>
<evidence type="ECO:0000256" key="5">
    <source>
        <dbReference type="ARBA" id="ARBA00022982"/>
    </source>
</evidence>
<comment type="similarity">
    <text evidence="8">Belongs to the 4Fe4S bacterial-type ferredoxin family. RnfC subfamily.</text>
</comment>
<evidence type="ECO:0000256" key="2">
    <source>
        <dbReference type="ARBA" id="ARBA00022485"/>
    </source>
</evidence>
<dbReference type="SUPFAM" id="SSF142019">
    <property type="entry name" value="Nqo1 FMN-binding domain-like"/>
    <property type="match status" value="1"/>
</dbReference>
<keyword evidence="2 8" id="KW-0004">4Fe-4S</keyword>
<comment type="subunit">
    <text evidence="8">The complex is composed of six subunits: RnfA, RnfB, RnfC, RnfD, RnfE and RnfG.</text>
</comment>
<keyword evidence="7 8" id="KW-0411">Iron-sulfur</keyword>
<evidence type="ECO:0000256" key="7">
    <source>
        <dbReference type="ARBA" id="ARBA00023014"/>
    </source>
</evidence>
<evidence type="ECO:0000256" key="1">
    <source>
        <dbReference type="ARBA" id="ARBA00022448"/>
    </source>
</evidence>
<dbReference type="GO" id="GO:0005886">
    <property type="term" value="C:plasma membrane"/>
    <property type="evidence" value="ECO:0007669"/>
    <property type="project" value="UniProtKB-SubCell"/>
</dbReference>
<dbReference type="Pfam" id="PF13187">
    <property type="entry name" value="Fer4_9"/>
    <property type="match status" value="1"/>
</dbReference>
<feature type="binding site" evidence="8">
    <location>
        <position position="371"/>
    </location>
    <ligand>
        <name>[4Fe-4S] cluster</name>
        <dbReference type="ChEBI" id="CHEBI:49883"/>
        <label>1</label>
    </ligand>
</feature>
<dbReference type="NCBIfam" id="NF003454">
    <property type="entry name" value="PRK05035.1"/>
    <property type="match status" value="1"/>
</dbReference>
<dbReference type="Proteomes" id="UP000197424">
    <property type="component" value="Chromosome"/>
</dbReference>
<feature type="binding site" evidence="8">
    <location>
        <position position="407"/>
    </location>
    <ligand>
        <name>[4Fe-4S] cluster</name>
        <dbReference type="ChEBI" id="CHEBI:49883"/>
        <label>2</label>
    </ligand>
</feature>
<dbReference type="NCBIfam" id="TIGR01945">
    <property type="entry name" value="rnfC"/>
    <property type="match status" value="1"/>
</dbReference>
<keyword evidence="8" id="KW-0472">Membrane</keyword>
<dbReference type="InterPro" id="IPR037225">
    <property type="entry name" value="Nuo51_FMN-bd_sf"/>
</dbReference>
<dbReference type="InterPro" id="IPR011538">
    <property type="entry name" value="Nuo51_FMN-bd"/>
</dbReference>
<dbReference type="InterPro" id="IPR017896">
    <property type="entry name" value="4Fe4S_Fe-S-bd"/>
</dbReference>
<dbReference type="EC" id="7.-.-.-" evidence="8"/>
<name>A0A248LJ69_9NEIS</name>
<dbReference type="RefSeq" id="WP_012696917.1">
    <property type="nucleotide sequence ID" value="NZ_CP022115.1"/>
</dbReference>
<evidence type="ECO:0000313" key="11">
    <source>
        <dbReference type="EMBL" id="MCG9024417.1"/>
    </source>
</evidence>
<keyword evidence="8" id="KW-1003">Cell membrane</keyword>
<gene>
    <name evidence="8 10" type="primary">rnfC</name>
    <name evidence="11" type="synonym">rsxC</name>
    <name evidence="11" type="ORF">LH440_00580</name>
    <name evidence="10" type="ORF">LHGZ1_1700</name>
</gene>
<feature type="binding site" evidence="8">
    <location>
        <position position="417"/>
    </location>
    <ligand>
        <name>[4Fe-4S] cluster</name>
        <dbReference type="ChEBI" id="CHEBI:49883"/>
        <label>1</label>
    </ligand>
</feature>
<dbReference type="EMBL" id="CP022115">
    <property type="protein sequence ID" value="ASJ24531.1"/>
    <property type="molecule type" value="Genomic_DNA"/>
</dbReference>
<dbReference type="OMA" id="CTLYACP"/>
<feature type="binding site" evidence="8">
    <location>
        <position position="413"/>
    </location>
    <ligand>
        <name>[4Fe-4S] cluster</name>
        <dbReference type="ChEBI" id="CHEBI:49883"/>
        <label>2</label>
    </ligand>
</feature>
<evidence type="ECO:0000313" key="10">
    <source>
        <dbReference type="EMBL" id="ASJ24531.1"/>
    </source>
</evidence>
<dbReference type="GO" id="GO:0009055">
    <property type="term" value="F:electron transfer activity"/>
    <property type="evidence" value="ECO:0007669"/>
    <property type="project" value="InterPro"/>
</dbReference>
<dbReference type="PROSITE" id="PS00198">
    <property type="entry name" value="4FE4S_FER_1"/>
    <property type="match status" value="1"/>
</dbReference>